<dbReference type="AlphaFoldDB" id="A0A177BT45"/>
<dbReference type="SMART" id="SM00355">
    <property type="entry name" value="ZnF_C2H2"/>
    <property type="match status" value="4"/>
</dbReference>
<dbReference type="EMBL" id="KV441575">
    <property type="protein sequence ID" value="OAF98474.1"/>
    <property type="molecule type" value="Genomic_DNA"/>
</dbReference>
<dbReference type="Gene3D" id="3.30.160.60">
    <property type="entry name" value="Classic Zinc Finger"/>
    <property type="match status" value="2"/>
</dbReference>
<evidence type="ECO:0000313" key="7">
    <source>
        <dbReference type="EMBL" id="OAF98474.1"/>
    </source>
</evidence>
<sequence length="233" mass="26910">MGKTYCSRCNRDFPSPRALQQHLDDASNHYRCEVCGYDASTWDKWLKHHLKTKHRVVCQGCNDGEGSTWVAGSQEYLAHLEEENVCRTCEEHFQNPSNLNHHKMVHLDLSIECYGCYRKFTTYPAMILHLESGTCPSNIDIIELNESAAMCYQWGAYVDRDFRTELLNRDDLQSEYSGPVYPFRCPVCDVGFTKLSGLFQHVYSKSCDQGLYDGTMAKLIKWLGNRHDIDEDQ</sequence>
<keyword evidence="8" id="KW-1185">Reference proteome</keyword>
<dbReference type="GO" id="GO:0008270">
    <property type="term" value="F:zinc ion binding"/>
    <property type="evidence" value="ECO:0007669"/>
    <property type="project" value="UniProtKB-KW"/>
</dbReference>
<protein>
    <recommendedName>
        <fullName evidence="6">C2H2-type domain-containing protein</fullName>
    </recommendedName>
</protein>
<dbReference type="Proteomes" id="UP000077069">
    <property type="component" value="Unassembled WGS sequence"/>
</dbReference>
<name>A0A177BT45_9PLEO</name>
<gene>
    <name evidence="7" type="ORF">CC84DRAFT_1210798</name>
</gene>
<dbReference type="InParanoid" id="A0A177BT45"/>
<organism evidence="7 8">
    <name type="scientific">Paraphaeosphaeria sporulosa</name>
    <dbReference type="NCBI Taxonomy" id="1460663"/>
    <lineage>
        <taxon>Eukaryota</taxon>
        <taxon>Fungi</taxon>
        <taxon>Dikarya</taxon>
        <taxon>Ascomycota</taxon>
        <taxon>Pezizomycotina</taxon>
        <taxon>Dothideomycetes</taxon>
        <taxon>Pleosporomycetidae</taxon>
        <taxon>Pleosporales</taxon>
        <taxon>Massarineae</taxon>
        <taxon>Didymosphaeriaceae</taxon>
        <taxon>Paraphaeosphaeria</taxon>
    </lineage>
</organism>
<dbReference type="Pfam" id="PF12874">
    <property type="entry name" value="zf-met"/>
    <property type="match status" value="2"/>
</dbReference>
<feature type="domain" description="C2H2-type" evidence="6">
    <location>
        <begin position="84"/>
        <end position="106"/>
    </location>
</feature>
<evidence type="ECO:0000256" key="2">
    <source>
        <dbReference type="ARBA" id="ARBA00022737"/>
    </source>
</evidence>
<keyword evidence="3 5" id="KW-0863">Zinc-finger</keyword>
<evidence type="ECO:0000256" key="5">
    <source>
        <dbReference type="PROSITE-ProRule" id="PRU00042"/>
    </source>
</evidence>
<dbReference type="PROSITE" id="PS50157">
    <property type="entry name" value="ZINC_FINGER_C2H2_2"/>
    <property type="match status" value="1"/>
</dbReference>
<dbReference type="RefSeq" id="XP_018028840.1">
    <property type="nucleotide sequence ID" value="XM_018182316.1"/>
</dbReference>
<dbReference type="InterPro" id="IPR013087">
    <property type="entry name" value="Znf_C2H2_type"/>
</dbReference>
<dbReference type="OrthoDB" id="6105938at2759"/>
<evidence type="ECO:0000256" key="1">
    <source>
        <dbReference type="ARBA" id="ARBA00022723"/>
    </source>
</evidence>
<dbReference type="PANTHER" id="PTHR24409">
    <property type="entry name" value="ZINC FINGER PROTEIN 142"/>
    <property type="match status" value="1"/>
</dbReference>
<keyword evidence="4" id="KW-0862">Zinc</keyword>
<keyword evidence="2" id="KW-0677">Repeat</keyword>
<dbReference type="PROSITE" id="PS00028">
    <property type="entry name" value="ZINC_FINGER_C2H2_1"/>
    <property type="match status" value="1"/>
</dbReference>
<evidence type="ECO:0000256" key="4">
    <source>
        <dbReference type="ARBA" id="ARBA00022833"/>
    </source>
</evidence>
<evidence type="ECO:0000259" key="6">
    <source>
        <dbReference type="PROSITE" id="PS50157"/>
    </source>
</evidence>
<reference evidence="7 8" key="1">
    <citation type="submission" date="2016-05" db="EMBL/GenBank/DDBJ databases">
        <title>Comparative analysis of secretome profiles of manganese(II)-oxidizing ascomycete fungi.</title>
        <authorList>
            <consortium name="DOE Joint Genome Institute"/>
            <person name="Zeiner C.A."/>
            <person name="Purvine S.O."/>
            <person name="Zink E.M."/>
            <person name="Wu S."/>
            <person name="Pasa-Tolic L."/>
            <person name="Chaput D.L."/>
            <person name="Haridas S."/>
            <person name="Grigoriev I.V."/>
            <person name="Santelli C.M."/>
            <person name="Hansel C.M."/>
        </authorList>
    </citation>
    <scope>NUCLEOTIDE SEQUENCE [LARGE SCALE GENOMIC DNA]</scope>
    <source>
        <strain evidence="7 8">AP3s5-JAC2a</strain>
    </source>
</reference>
<evidence type="ECO:0000313" key="8">
    <source>
        <dbReference type="Proteomes" id="UP000077069"/>
    </source>
</evidence>
<proteinExistence type="predicted"/>
<dbReference type="STRING" id="1460663.A0A177BT45"/>
<accession>A0A177BT45</accession>
<evidence type="ECO:0000256" key="3">
    <source>
        <dbReference type="ARBA" id="ARBA00022771"/>
    </source>
</evidence>
<dbReference type="GeneID" id="28765802"/>
<keyword evidence="1" id="KW-0479">Metal-binding</keyword>